<evidence type="ECO:0000256" key="6">
    <source>
        <dbReference type="ARBA" id="ARBA00061458"/>
    </source>
</evidence>
<dbReference type="InterPro" id="IPR003607">
    <property type="entry name" value="HD/PDEase_dom"/>
</dbReference>
<dbReference type="PROSITE" id="PS00126">
    <property type="entry name" value="PDEASE_I_1"/>
    <property type="match status" value="1"/>
</dbReference>
<dbReference type="Proteomes" id="UP000289886">
    <property type="component" value="Unassembled WGS sequence"/>
</dbReference>
<feature type="compositionally biased region" description="Acidic residues" evidence="11">
    <location>
        <begin position="569"/>
        <end position="580"/>
    </location>
</feature>
<comment type="catalytic activity">
    <reaction evidence="1">
        <text>3',5'-cyclic AMP + H2O = AMP + H(+)</text>
        <dbReference type="Rhea" id="RHEA:25277"/>
        <dbReference type="ChEBI" id="CHEBI:15377"/>
        <dbReference type="ChEBI" id="CHEBI:15378"/>
        <dbReference type="ChEBI" id="CHEBI:58165"/>
        <dbReference type="ChEBI" id="CHEBI:456215"/>
        <dbReference type="EC" id="3.1.4.53"/>
    </reaction>
</comment>
<proteinExistence type="inferred from homology"/>
<dbReference type="PRINTS" id="PR00387">
    <property type="entry name" value="PDIESTERASE1"/>
</dbReference>
<feature type="binding site" evidence="9">
    <location>
        <position position="352"/>
    </location>
    <ligand>
        <name>Zn(2+)</name>
        <dbReference type="ChEBI" id="CHEBI:29105"/>
        <label>1</label>
    </ligand>
</feature>
<dbReference type="GO" id="GO:0046872">
    <property type="term" value="F:metal ion binding"/>
    <property type="evidence" value="ECO:0007669"/>
    <property type="project" value="UniProtKB-KW"/>
</dbReference>
<evidence type="ECO:0000256" key="7">
    <source>
        <dbReference type="PIRSR" id="PIRSR623088-1"/>
    </source>
</evidence>
<dbReference type="Pfam" id="PF00233">
    <property type="entry name" value="PDEase_I"/>
    <property type="match status" value="1"/>
</dbReference>
<feature type="binding site" evidence="8">
    <location>
        <position position="352"/>
    </location>
    <ligand>
        <name>AMP</name>
        <dbReference type="ChEBI" id="CHEBI:456215"/>
    </ligand>
</feature>
<dbReference type="AlphaFoldDB" id="A0A444UNM9"/>
<dbReference type="GO" id="GO:0004115">
    <property type="term" value="F:3',5'-cyclic-AMP phosphodiesterase activity"/>
    <property type="evidence" value="ECO:0007669"/>
    <property type="project" value="UniProtKB-EC"/>
</dbReference>
<organism evidence="13 14">
    <name type="scientific">Acipenser ruthenus</name>
    <name type="common">Sterlet sturgeon</name>
    <dbReference type="NCBI Taxonomy" id="7906"/>
    <lineage>
        <taxon>Eukaryota</taxon>
        <taxon>Metazoa</taxon>
        <taxon>Chordata</taxon>
        <taxon>Craniata</taxon>
        <taxon>Vertebrata</taxon>
        <taxon>Euteleostomi</taxon>
        <taxon>Actinopterygii</taxon>
        <taxon>Chondrostei</taxon>
        <taxon>Acipenseriformes</taxon>
        <taxon>Acipenseridae</taxon>
        <taxon>Acipenser</taxon>
    </lineage>
</organism>
<comment type="pathway">
    <text evidence="2">Purine metabolism; 3',5'-cyclic AMP degradation; AMP from 3',5'-cyclic AMP: step 1/1.</text>
</comment>
<dbReference type="SMART" id="SM00471">
    <property type="entry name" value="HDc"/>
    <property type="match status" value="1"/>
</dbReference>
<evidence type="ECO:0000256" key="10">
    <source>
        <dbReference type="RuleBase" id="RU363067"/>
    </source>
</evidence>
<reference evidence="13 14" key="1">
    <citation type="submission" date="2019-01" db="EMBL/GenBank/DDBJ databases">
        <title>Draft Genome and Complete Hox-Cluster Characterization of the Sterlet Sturgeon (Acipenser ruthenus).</title>
        <authorList>
            <person name="Wei Q."/>
        </authorList>
    </citation>
    <scope>NUCLEOTIDE SEQUENCE [LARGE SCALE GENOMIC DNA]</scope>
    <source>
        <strain evidence="13">WHYD16114868_AA</strain>
        <tissue evidence="13">Blood</tissue>
    </source>
</reference>
<feature type="binding site" evidence="9">
    <location>
        <position position="461"/>
    </location>
    <ligand>
        <name>Zn(2+)</name>
        <dbReference type="ChEBI" id="CHEBI:29105"/>
        <label>1</label>
    </ligand>
</feature>
<dbReference type="PANTHER" id="PTHR11347">
    <property type="entry name" value="CYCLIC NUCLEOTIDE PHOSPHODIESTERASE"/>
    <property type="match status" value="1"/>
</dbReference>
<name>A0A444UNM9_ACIRT</name>
<sequence length="590" mass="67976">MEVCYQLPVLPLDRPVPKHVLTRRGAISFSSSSSLFGCPDPRQLSQKQVSEMGKRENSKTQYGNVFRINVTPHLQRFRVTQHKSTHADGYRFSMKAMKSCLSELEDTLKAGHDTVLSKNFRASQLLYGRRVLSSFEALSSPGGRRGAISYDSSDQTALYIRMLGDVKVRSRVGFETERRGSHPYLYVDFRILHSHPESVGPVSARKIRRLLSFQRYLHSSRFFRGVPPQNPLYILDDDYTGQAKCMLKKVGSWNFDIFLFDRLTNGNSLVSLTFHLFKHYGLIEIFHLDMVKLRRFLVMVQEDYHSQNPYHNAVHAADVTQAMHCYLKEPKLAKSLTSWDVLLGLLAATTHDLDHPGVNQHFLIKTNHYLATLYKNTSVLENHHWRSAVGLLRESGLFAHLPLEDRLGMERQLGSLILATDISRQNEYLLQFRTHLDREDLCLDDAGHRHFILQMALKCADICNPCRTWKLSKQWSEKVTEEFFHQGKFTKWQRDIEKEHKLDVSPLCDSQTQTIENIQMGFMTYVVEPLFVEWARFSDTRLSQTMLGYLALNKAGWRGMVQDQASSGDDTDPTLEETDSDILPQESREL</sequence>
<dbReference type="CDD" id="cd00077">
    <property type="entry name" value="HDc"/>
    <property type="match status" value="1"/>
</dbReference>
<evidence type="ECO:0000256" key="3">
    <source>
        <dbReference type="ARBA" id="ARBA00022723"/>
    </source>
</evidence>
<dbReference type="PROSITE" id="PS51845">
    <property type="entry name" value="PDEASE_I_2"/>
    <property type="match status" value="1"/>
</dbReference>
<evidence type="ECO:0000259" key="12">
    <source>
        <dbReference type="PROSITE" id="PS51845"/>
    </source>
</evidence>
<dbReference type="InterPro" id="IPR023088">
    <property type="entry name" value="PDEase"/>
</dbReference>
<dbReference type="InterPro" id="IPR002073">
    <property type="entry name" value="PDEase_catalytic_dom"/>
</dbReference>
<dbReference type="FunFam" id="1.10.1300.10:FF:000004">
    <property type="entry name" value="Phosphodiesterase"/>
    <property type="match status" value="1"/>
</dbReference>
<feature type="binding site" evidence="8">
    <location>
        <position position="519"/>
    </location>
    <ligand>
        <name>AMP</name>
        <dbReference type="ChEBI" id="CHEBI:456215"/>
    </ligand>
</feature>
<feature type="binding site" evidence="9">
    <location>
        <position position="352"/>
    </location>
    <ligand>
        <name>Zn(2+)</name>
        <dbReference type="ChEBI" id="CHEBI:29105"/>
        <label>2</label>
    </ligand>
</feature>
<evidence type="ECO:0000256" key="1">
    <source>
        <dbReference type="ARBA" id="ARBA00000621"/>
    </source>
</evidence>
<feature type="binding site" evidence="8">
    <location>
        <begin position="311"/>
        <end position="315"/>
    </location>
    <ligand>
        <name>AMP</name>
        <dbReference type="ChEBI" id="CHEBI:456215"/>
    </ligand>
</feature>
<feature type="binding site" evidence="9">
    <location>
        <position position="315"/>
    </location>
    <ligand>
        <name>Zn(2+)</name>
        <dbReference type="ChEBI" id="CHEBI:29105"/>
        <label>1</label>
    </ligand>
</feature>
<feature type="domain" description="PDEase" evidence="12">
    <location>
        <begin position="235"/>
        <end position="564"/>
    </location>
</feature>
<feature type="region of interest" description="Disordered" evidence="11">
    <location>
        <begin position="562"/>
        <end position="590"/>
    </location>
</feature>
<accession>A0A444UNM9</accession>
<keyword evidence="4 10" id="KW-0378">Hydrolase</keyword>
<evidence type="ECO:0000256" key="9">
    <source>
        <dbReference type="PIRSR" id="PIRSR623088-3"/>
    </source>
</evidence>
<dbReference type="EMBL" id="SCEB01214183">
    <property type="protein sequence ID" value="RXM36759.1"/>
    <property type="molecule type" value="Genomic_DNA"/>
</dbReference>
<evidence type="ECO:0000256" key="2">
    <source>
        <dbReference type="ARBA" id="ARBA00004703"/>
    </source>
</evidence>
<feature type="binding site" evidence="8">
    <location>
        <position position="461"/>
    </location>
    <ligand>
        <name>AMP</name>
        <dbReference type="ChEBI" id="CHEBI:456215"/>
    </ligand>
</feature>
<comment type="similarity">
    <text evidence="6">Belongs to the cyclic nucleotide phosphodiesterase family. PDE7 subfamily.</text>
</comment>
<feature type="active site" description="Proton donor" evidence="7">
    <location>
        <position position="311"/>
    </location>
</feature>
<evidence type="ECO:0000313" key="14">
    <source>
        <dbReference type="Proteomes" id="UP000289886"/>
    </source>
</evidence>
<evidence type="ECO:0000256" key="5">
    <source>
        <dbReference type="ARBA" id="ARBA00023149"/>
    </source>
</evidence>
<dbReference type="SUPFAM" id="SSF109604">
    <property type="entry name" value="HD-domain/PDEase-like"/>
    <property type="match status" value="1"/>
</dbReference>
<dbReference type="InterPro" id="IPR023174">
    <property type="entry name" value="PDEase_CS"/>
</dbReference>
<evidence type="ECO:0000256" key="4">
    <source>
        <dbReference type="ARBA" id="ARBA00022801"/>
    </source>
</evidence>
<evidence type="ECO:0000256" key="11">
    <source>
        <dbReference type="SAM" id="MobiDB-lite"/>
    </source>
</evidence>
<keyword evidence="5" id="KW-0114">cAMP</keyword>
<keyword evidence="14" id="KW-1185">Reference proteome</keyword>
<dbReference type="GO" id="GO:0007165">
    <property type="term" value="P:signal transduction"/>
    <property type="evidence" value="ECO:0007669"/>
    <property type="project" value="InterPro"/>
</dbReference>
<comment type="cofactor">
    <cofactor evidence="10">
        <name>a divalent metal cation</name>
        <dbReference type="ChEBI" id="CHEBI:60240"/>
    </cofactor>
    <text evidence="10">Binds 2 divalent metal cations per subunit. Site 1 may preferentially bind zinc ions, while site 2 has a preference for magnesium and/or manganese ions.</text>
</comment>
<comment type="caution">
    <text evidence="13">The sequence shown here is derived from an EMBL/GenBank/DDBJ whole genome shotgun (WGS) entry which is preliminary data.</text>
</comment>
<dbReference type="Gene3D" id="1.10.1300.10">
    <property type="entry name" value="3'5'-cyclic nucleotide phosphodiesterase, catalytic domain"/>
    <property type="match status" value="1"/>
</dbReference>
<protein>
    <recommendedName>
        <fullName evidence="10">Phosphodiesterase</fullName>
        <ecNumber evidence="10">3.1.4.-</ecNumber>
    </recommendedName>
</protein>
<keyword evidence="3 9" id="KW-0479">Metal-binding</keyword>
<dbReference type="EC" id="3.1.4.-" evidence="10"/>
<evidence type="ECO:0000256" key="8">
    <source>
        <dbReference type="PIRSR" id="PIRSR623088-2"/>
    </source>
</evidence>
<evidence type="ECO:0000313" key="13">
    <source>
        <dbReference type="EMBL" id="RXM36759.1"/>
    </source>
</evidence>
<gene>
    <name evidence="13" type="ORF">EOD39_11479</name>
</gene>
<dbReference type="InterPro" id="IPR036971">
    <property type="entry name" value="PDEase_catalytic_dom_sf"/>
</dbReference>
<feature type="binding site" evidence="9">
    <location>
        <position position="351"/>
    </location>
    <ligand>
        <name>Zn(2+)</name>
        <dbReference type="ChEBI" id="CHEBI:29105"/>
        <label>1</label>
    </ligand>
</feature>